<evidence type="ECO:0000313" key="1">
    <source>
        <dbReference type="EMBL" id="KOO51264.1"/>
    </source>
</evidence>
<gene>
    <name evidence="1" type="ORF">AMD00_01815</name>
</gene>
<keyword evidence="2" id="KW-1185">Reference proteome</keyword>
<accession>A0A0M0LJP1</accession>
<sequence>MVEQISIFTLNGLSEDPLLTKIEQLQVGEHIMIQNYMVERTNKFYEIQNNEVHECFHTKQECCNYIDENL</sequence>
<dbReference type="EMBL" id="LILB01000001">
    <property type="protein sequence ID" value="KOO51264.1"/>
    <property type="molecule type" value="Genomic_DNA"/>
</dbReference>
<proteinExistence type="predicted"/>
<dbReference type="OrthoDB" id="2738649at2"/>
<dbReference type="GeneID" id="301134856"/>
<protein>
    <submittedName>
        <fullName evidence="1">Uncharacterized protein</fullName>
    </submittedName>
</protein>
<comment type="caution">
    <text evidence="1">The sequence shown here is derived from an EMBL/GenBank/DDBJ whole genome shotgun (WGS) entry which is preliminary data.</text>
</comment>
<dbReference type="AlphaFoldDB" id="A0A0M0LJP1"/>
<organism evidence="1 2">
    <name type="scientific">Viridibacillus arvi</name>
    <dbReference type="NCBI Taxonomy" id="263475"/>
    <lineage>
        <taxon>Bacteria</taxon>
        <taxon>Bacillati</taxon>
        <taxon>Bacillota</taxon>
        <taxon>Bacilli</taxon>
        <taxon>Bacillales</taxon>
        <taxon>Caryophanaceae</taxon>
        <taxon>Viridibacillus</taxon>
    </lineage>
</organism>
<reference evidence="2" key="1">
    <citation type="submission" date="2015-08" db="EMBL/GenBank/DDBJ databases">
        <title>Fjat-10028 dsm 16317.</title>
        <authorList>
            <person name="Liu B."/>
            <person name="Wang J."/>
            <person name="Zhu Y."/>
            <person name="Liu G."/>
            <person name="Chen Q."/>
            <person name="Chen Z."/>
            <person name="Lan J."/>
            <person name="Che J."/>
            <person name="Ge C."/>
            <person name="Shi H."/>
            <person name="Pan Z."/>
            <person name="Liu X."/>
        </authorList>
    </citation>
    <scope>NUCLEOTIDE SEQUENCE [LARGE SCALE GENOMIC DNA]</scope>
    <source>
        <strain evidence="2">DSM 16317</strain>
    </source>
</reference>
<dbReference type="Proteomes" id="UP000036867">
    <property type="component" value="Unassembled WGS sequence"/>
</dbReference>
<name>A0A0M0LJP1_9BACL</name>
<dbReference type="RefSeq" id="WP_053415393.1">
    <property type="nucleotide sequence ID" value="NZ_JBCMNK010000002.1"/>
</dbReference>
<evidence type="ECO:0000313" key="2">
    <source>
        <dbReference type="Proteomes" id="UP000036867"/>
    </source>
</evidence>